<feature type="chain" id="PRO_5024272863" evidence="2">
    <location>
        <begin position="28"/>
        <end position="92"/>
    </location>
</feature>
<reference evidence="3 4" key="1">
    <citation type="journal article" date="2019" name="Syst. Appl. Microbiol.">
        <title>Polyphasic characterization of two novel Lactobacillus spp. isolated from blown salami packages: Description of Lactobacillus halodurans sp. nov. and Lactobacillus salsicarnum sp. nov.</title>
        <authorList>
            <person name="Schuster J.A."/>
            <person name="Klingl A."/>
            <person name="Vogel R.F."/>
            <person name="Ehrmann M.A."/>
        </authorList>
    </citation>
    <scope>NUCLEOTIDE SEQUENCE [LARGE SCALE GENOMIC DNA]</scope>
    <source>
        <strain evidence="3 4">TMW 1.2172</strain>
    </source>
</reference>
<feature type="compositionally biased region" description="Low complexity" evidence="1">
    <location>
        <begin position="34"/>
        <end position="51"/>
    </location>
</feature>
<dbReference type="EMBL" id="VDFP01000016">
    <property type="protein sequence ID" value="MQS76419.1"/>
    <property type="molecule type" value="Genomic_DNA"/>
</dbReference>
<organism evidence="3 4">
    <name type="scientific">Companilactobacillus halodurans</name>
    <dbReference type="NCBI Taxonomy" id="2584183"/>
    <lineage>
        <taxon>Bacteria</taxon>
        <taxon>Bacillati</taxon>
        <taxon>Bacillota</taxon>
        <taxon>Bacilli</taxon>
        <taxon>Lactobacillales</taxon>
        <taxon>Lactobacillaceae</taxon>
        <taxon>Companilactobacillus</taxon>
    </lineage>
</organism>
<accession>A0A5P0ZQM7</accession>
<evidence type="ECO:0000256" key="1">
    <source>
        <dbReference type="SAM" id="MobiDB-lite"/>
    </source>
</evidence>
<evidence type="ECO:0000313" key="4">
    <source>
        <dbReference type="Proteomes" id="UP000414364"/>
    </source>
</evidence>
<dbReference type="AlphaFoldDB" id="A0A5P0ZQM7"/>
<dbReference type="RefSeq" id="WP_153385807.1">
    <property type="nucleotide sequence ID" value="NZ_VDFP01000016.1"/>
</dbReference>
<feature type="compositionally biased region" description="Polar residues" evidence="1">
    <location>
        <begin position="52"/>
        <end position="85"/>
    </location>
</feature>
<keyword evidence="2" id="KW-0732">Signal</keyword>
<proteinExistence type="predicted"/>
<comment type="caution">
    <text evidence="3">The sequence shown here is derived from an EMBL/GenBank/DDBJ whole genome shotgun (WGS) entry which is preliminary data.</text>
</comment>
<protein>
    <submittedName>
        <fullName evidence="3">Uncharacterized protein</fullName>
    </submittedName>
</protein>
<name>A0A5P0ZQM7_9LACO</name>
<sequence>MNLRNKMLFATLLASSGLILTTQGVKAETTKTDSQINQSITQSSNQSIQENPTTLNGVSRTNSDVSQERSQTINSAEVSTQNPRQQESDEKN</sequence>
<dbReference type="Proteomes" id="UP000414364">
    <property type="component" value="Unassembled WGS sequence"/>
</dbReference>
<gene>
    <name evidence="3" type="ORF">FHL06_08515</name>
</gene>
<evidence type="ECO:0000313" key="3">
    <source>
        <dbReference type="EMBL" id="MQS76419.1"/>
    </source>
</evidence>
<feature type="region of interest" description="Disordered" evidence="1">
    <location>
        <begin position="29"/>
        <end position="92"/>
    </location>
</feature>
<evidence type="ECO:0000256" key="2">
    <source>
        <dbReference type="SAM" id="SignalP"/>
    </source>
</evidence>
<feature type="signal peptide" evidence="2">
    <location>
        <begin position="1"/>
        <end position="27"/>
    </location>
</feature>